<dbReference type="RefSeq" id="WP_264144538.1">
    <property type="nucleotide sequence ID" value="NZ_JAOYEY010000050.1"/>
</dbReference>
<evidence type="ECO:0000313" key="1">
    <source>
        <dbReference type="EMBL" id="MCV9888447.1"/>
    </source>
</evidence>
<name>A0ABT3DPB9_9BACI</name>
<dbReference type="Gene3D" id="3.40.50.150">
    <property type="entry name" value="Vaccinia Virus protein VP39"/>
    <property type="match status" value="1"/>
</dbReference>
<accession>A0ABT3DPB9</accession>
<gene>
    <name evidence="1" type="ORF">OIH86_22605</name>
</gene>
<dbReference type="Pfam" id="PF04445">
    <property type="entry name" value="SAM_MT"/>
    <property type="match status" value="1"/>
</dbReference>
<dbReference type="EMBL" id="JAOYEY010000050">
    <property type="protein sequence ID" value="MCV9888447.1"/>
    <property type="molecule type" value="Genomic_DNA"/>
</dbReference>
<evidence type="ECO:0000313" key="2">
    <source>
        <dbReference type="Proteomes" id="UP001526147"/>
    </source>
</evidence>
<proteinExistence type="predicted"/>
<dbReference type="GO" id="GO:0032259">
    <property type="term" value="P:methylation"/>
    <property type="evidence" value="ECO:0007669"/>
    <property type="project" value="UniProtKB-KW"/>
</dbReference>
<organism evidence="1 2">
    <name type="scientific">Metabacillus halosaccharovorans</name>
    <dbReference type="NCBI Taxonomy" id="930124"/>
    <lineage>
        <taxon>Bacteria</taxon>
        <taxon>Bacillati</taxon>
        <taxon>Bacillota</taxon>
        <taxon>Bacilli</taxon>
        <taxon>Bacillales</taxon>
        <taxon>Bacillaceae</taxon>
        <taxon>Metabacillus</taxon>
    </lineage>
</organism>
<dbReference type="EC" id="2.1.1.-" evidence="1"/>
<keyword evidence="2" id="KW-1185">Reference proteome</keyword>
<dbReference type="PANTHER" id="PTHR36112">
    <property type="entry name" value="RIBOSOMAL RNA SMALL SUBUNIT METHYLTRANSFERASE J"/>
    <property type="match status" value="1"/>
</dbReference>
<dbReference type="SUPFAM" id="SSF53335">
    <property type="entry name" value="S-adenosyl-L-methionine-dependent methyltransferases"/>
    <property type="match status" value="1"/>
</dbReference>
<sequence>MIVTTSGRPNEKQDQYAIQIADVLGATYQKRNKRSVADIQKRAMDHVIVVGKNRVELHFLNGESPLFFHPNSAMFRIKRLMKGEEDPFCDACDLRQGDKILDCTLGLASDSIVGSYVVGTDGLIIGVEGSRFLSYLVHKGLNQWETGLPAIDEAMRRIVVHNIDHFSYLKSCDDDSFDVVYFDPMFEESIDGSVGIEPLKKLANYSPLHAETIEEAKRVAKKRVVLKDHYKSSRFKQFQFEVNVRKSAKFHYGVIEIS</sequence>
<dbReference type="InterPro" id="IPR029063">
    <property type="entry name" value="SAM-dependent_MTases_sf"/>
</dbReference>
<comment type="caution">
    <text evidence="1">The sequence shown here is derived from an EMBL/GenBank/DDBJ whole genome shotgun (WGS) entry which is preliminary data.</text>
</comment>
<reference evidence="1 2" key="1">
    <citation type="submission" date="2022-10" db="EMBL/GenBank/DDBJ databases">
        <title>Draft genome assembly of moderately radiation resistant bacterium Metabacillus halosaccharovorans.</title>
        <authorList>
            <person name="Pal S."/>
            <person name="Gopinathan A."/>
        </authorList>
    </citation>
    <scope>NUCLEOTIDE SEQUENCE [LARGE SCALE GENOMIC DNA]</scope>
    <source>
        <strain evidence="1 2">VITHBRA001</strain>
    </source>
</reference>
<dbReference type="GO" id="GO:0008168">
    <property type="term" value="F:methyltransferase activity"/>
    <property type="evidence" value="ECO:0007669"/>
    <property type="project" value="UniProtKB-KW"/>
</dbReference>
<keyword evidence="1" id="KW-0808">Transferase</keyword>
<dbReference type="InterPro" id="IPR007536">
    <property type="entry name" value="16SrRNA_methylTrfase_J"/>
</dbReference>
<keyword evidence="1" id="KW-0489">Methyltransferase</keyword>
<protein>
    <submittedName>
        <fullName evidence="1">Class I SAM-dependent methyltransferase</fullName>
        <ecNumber evidence="1">2.1.1.-</ecNumber>
    </submittedName>
</protein>
<dbReference type="PANTHER" id="PTHR36112:SF1">
    <property type="entry name" value="RIBOSOMAL RNA SMALL SUBUNIT METHYLTRANSFERASE J"/>
    <property type="match status" value="1"/>
</dbReference>
<dbReference type="Proteomes" id="UP001526147">
    <property type="component" value="Unassembled WGS sequence"/>
</dbReference>